<evidence type="ECO:0000256" key="4">
    <source>
        <dbReference type="ARBA" id="ARBA00022782"/>
    </source>
</evidence>
<dbReference type="InterPro" id="IPR057321">
    <property type="entry name" value="RFX1-4/6/8-like_BCD"/>
</dbReference>
<feature type="domain" description="RFX-type winged-helix" evidence="11">
    <location>
        <begin position="177"/>
        <end position="252"/>
    </location>
</feature>
<dbReference type="GO" id="GO:0000978">
    <property type="term" value="F:RNA polymerase II cis-regulatory region sequence-specific DNA binding"/>
    <property type="evidence" value="ECO:0007669"/>
    <property type="project" value="TreeGrafter"/>
</dbReference>
<reference evidence="12" key="2">
    <citation type="submission" date="2025-09" db="UniProtKB">
        <authorList>
            <consortium name="Ensembl"/>
        </authorList>
    </citation>
    <scope>IDENTIFICATION</scope>
</reference>
<protein>
    <recommendedName>
        <fullName evidence="9">Transcription factor RFX3</fullName>
    </recommendedName>
    <alternativeName>
        <fullName evidence="10">Regulatory factor X 3</fullName>
    </alternativeName>
</protein>
<proteinExistence type="predicted"/>
<dbReference type="GO" id="GO:0000981">
    <property type="term" value="F:DNA-binding transcription factor activity, RNA polymerase II-specific"/>
    <property type="evidence" value="ECO:0007669"/>
    <property type="project" value="TreeGrafter"/>
</dbReference>
<evidence type="ECO:0000256" key="6">
    <source>
        <dbReference type="ARBA" id="ARBA00023125"/>
    </source>
</evidence>
<keyword evidence="6" id="KW-0238">DNA-binding</keyword>
<dbReference type="InterPro" id="IPR007668">
    <property type="entry name" value="RFX1_trans_act"/>
</dbReference>
<reference evidence="12" key="1">
    <citation type="submission" date="2025-08" db="UniProtKB">
        <authorList>
            <consortium name="Ensembl"/>
        </authorList>
    </citation>
    <scope>IDENTIFICATION</scope>
</reference>
<dbReference type="SUPFAM" id="SSF46785">
    <property type="entry name" value="Winged helix' DNA-binding domain"/>
    <property type="match status" value="1"/>
</dbReference>
<dbReference type="InterPro" id="IPR036390">
    <property type="entry name" value="WH_DNA-bd_sf"/>
</dbReference>
<keyword evidence="3" id="KW-0678">Repressor</keyword>
<evidence type="ECO:0000256" key="5">
    <source>
        <dbReference type="ARBA" id="ARBA00023015"/>
    </source>
</evidence>
<dbReference type="Pfam" id="PF25340">
    <property type="entry name" value="BCD_RFX"/>
    <property type="match status" value="1"/>
</dbReference>
<dbReference type="AlphaFoldDB" id="A0A8C7CHC1"/>
<keyword evidence="2" id="KW-0217">Developmental protein</keyword>
<comment type="subcellular location">
    <subcellularLocation>
        <location evidence="1">Nucleus</location>
    </subcellularLocation>
</comment>
<evidence type="ECO:0000256" key="9">
    <source>
        <dbReference type="ARBA" id="ARBA00040859"/>
    </source>
</evidence>
<dbReference type="Proteomes" id="UP000694557">
    <property type="component" value="Unassembled WGS sequence"/>
</dbReference>
<evidence type="ECO:0000259" key="11">
    <source>
        <dbReference type="PROSITE" id="PS51526"/>
    </source>
</evidence>
<dbReference type="GO" id="GO:0005634">
    <property type="term" value="C:nucleus"/>
    <property type="evidence" value="ECO:0007669"/>
    <property type="project" value="UniProtKB-SubCell"/>
</dbReference>
<keyword evidence="5" id="KW-0805">Transcription regulation</keyword>
<accession>A0A8C7CHC1</accession>
<name>A0A8C7CHC1_ONCKI</name>
<dbReference type="Gene3D" id="1.10.10.10">
    <property type="entry name" value="Winged helix-like DNA-binding domain superfamily/Winged helix DNA-binding domain"/>
    <property type="match status" value="1"/>
</dbReference>
<dbReference type="FunFam" id="1.10.10.10:FF:000017">
    <property type="entry name" value="transcription factor RFX3 isoform X1"/>
    <property type="match status" value="1"/>
</dbReference>
<keyword evidence="13" id="KW-1185">Reference proteome</keyword>
<organism evidence="12 13">
    <name type="scientific">Oncorhynchus kisutch</name>
    <name type="common">Coho salmon</name>
    <name type="synonym">Salmo kisutch</name>
    <dbReference type="NCBI Taxonomy" id="8019"/>
    <lineage>
        <taxon>Eukaryota</taxon>
        <taxon>Metazoa</taxon>
        <taxon>Chordata</taxon>
        <taxon>Craniata</taxon>
        <taxon>Vertebrata</taxon>
        <taxon>Euteleostomi</taxon>
        <taxon>Actinopterygii</taxon>
        <taxon>Neopterygii</taxon>
        <taxon>Teleostei</taxon>
        <taxon>Protacanthopterygii</taxon>
        <taxon>Salmoniformes</taxon>
        <taxon>Salmonidae</taxon>
        <taxon>Salmoninae</taxon>
        <taxon>Oncorhynchus</taxon>
    </lineage>
</organism>
<keyword evidence="4" id="KW-0221">Differentiation</keyword>
<dbReference type="InterPro" id="IPR003150">
    <property type="entry name" value="DNA-bd_RFX"/>
</dbReference>
<dbReference type="Pfam" id="PF02257">
    <property type="entry name" value="RFX_DNA_binding"/>
    <property type="match status" value="1"/>
</dbReference>
<evidence type="ECO:0000256" key="10">
    <source>
        <dbReference type="ARBA" id="ARBA00042137"/>
    </source>
</evidence>
<dbReference type="GeneTree" id="ENSGT01050000244879"/>
<evidence type="ECO:0000256" key="3">
    <source>
        <dbReference type="ARBA" id="ARBA00022491"/>
    </source>
</evidence>
<keyword evidence="7" id="KW-0804">Transcription</keyword>
<evidence type="ECO:0000313" key="12">
    <source>
        <dbReference type="Ensembl" id="ENSOKIP00005000447.1"/>
    </source>
</evidence>
<dbReference type="PROSITE" id="PS51526">
    <property type="entry name" value="RFX_DBD"/>
    <property type="match status" value="1"/>
</dbReference>
<evidence type="ECO:0000256" key="8">
    <source>
        <dbReference type="ARBA" id="ARBA00023242"/>
    </source>
</evidence>
<sequence>MQTPEAGAESASTVHTAVPVQPAGSAQQVSSQAQTVQQVQHVYPAQQVQYVEENSGVYTNGNIRTYSYSEPQLYSQNSGGSYFDTQGSSSQVSTVVSSHGMANNGGGNGGLTMGLAGGQIISSSGAYLIGGNTMDNSAPHPAAQTTRASPATIEMAIETLQKTEGLSSQRSSLLNSHLQWLLDNYETAEGVSLPRSTLYNHYLRHCQEQKLDPVNAASFGKLIRSIFMGLRTRRLGTRGNSKYHYYGIRLKPDSPLNRLQEDMQYMALRQQPVQQKQRYNTHTHIQAFIDTHTVVVDLGFHVSLLTDTSRALPDFVELDLGETNGDNVSPDDIKALQSLYREHCEVRDDPSPLTTFHIKVLYYAKCANEWDGVSEIEGRLPCCRLLVLCRNEAVLKWMSSCDHLMYQALVEILIPDVLRPIPSALTQAIRNFAKSLEGWLNNAMNTIPQRMIQTKVAAVSAFAQTLRRYTSLNHLAQAARAVLQNTSQINQMLSDLNRVDFANVQEQASWVCQCEEGVVQRLEQDFKATLQQQSSLEQWAAWLDNVVTQVLQPFEDRPSFPRAARQFLLKWSFYSSMVIRDLTLRSAASFGSFHLIRLLYDEYMFYLVEHRVAQATGQTPISVMGEFDDLNAMSPANIDKGKPTPSCLYRLCRFLCLQAKSL</sequence>
<evidence type="ECO:0000256" key="7">
    <source>
        <dbReference type="ARBA" id="ARBA00023163"/>
    </source>
</evidence>
<dbReference type="PANTHER" id="PTHR12619">
    <property type="entry name" value="RFX TRANSCRIPTION FACTOR FAMILY"/>
    <property type="match status" value="1"/>
</dbReference>
<evidence type="ECO:0000256" key="2">
    <source>
        <dbReference type="ARBA" id="ARBA00022473"/>
    </source>
</evidence>
<keyword evidence="8" id="KW-0539">Nucleus</keyword>
<evidence type="ECO:0000313" key="13">
    <source>
        <dbReference type="Proteomes" id="UP000694557"/>
    </source>
</evidence>
<gene>
    <name evidence="12" type="primary">LOC109891731</name>
</gene>
<dbReference type="Pfam" id="PF04589">
    <property type="entry name" value="RFX1_trans_act"/>
    <property type="match status" value="1"/>
</dbReference>
<dbReference type="InterPro" id="IPR039779">
    <property type="entry name" value="RFX-like"/>
</dbReference>
<dbReference type="InterPro" id="IPR036388">
    <property type="entry name" value="WH-like_DNA-bd_sf"/>
</dbReference>
<evidence type="ECO:0000256" key="1">
    <source>
        <dbReference type="ARBA" id="ARBA00004123"/>
    </source>
</evidence>
<dbReference type="Ensembl" id="ENSOKIT00005000472.1">
    <property type="protein sequence ID" value="ENSOKIP00005000447.1"/>
    <property type="gene ID" value="ENSOKIG00005000211.1"/>
</dbReference>
<dbReference type="GO" id="GO:0030154">
    <property type="term" value="P:cell differentiation"/>
    <property type="evidence" value="ECO:0007669"/>
    <property type="project" value="UniProtKB-KW"/>
</dbReference>
<dbReference type="PANTHER" id="PTHR12619:SF20">
    <property type="entry name" value="TRANSCRIPTION FACTOR RFX3"/>
    <property type="match status" value="1"/>
</dbReference>